<dbReference type="Proteomes" id="UP001187192">
    <property type="component" value="Unassembled WGS sequence"/>
</dbReference>
<name>A0AA88B1Q5_FICCA</name>
<dbReference type="EMBL" id="BTGU01000066">
    <property type="protein sequence ID" value="GMN56856.1"/>
    <property type="molecule type" value="Genomic_DNA"/>
</dbReference>
<dbReference type="EMBL" id="BTGU01000079">
    <property type="protein sequence ID" value="GMN58556.1"/>
    <property type="molecule type" value="Genomic_DNA"/>
</dbReference>
<dbReference type="AlphaFoldDB" id="A0AA88B1Q5"/>
<proteinExistence type="predicted"/>
<reference evidence="2" key="1">
    <citation type="submission" date="2023-07" db="EMBL/GenBank/DDBJ databases">
        <title>draft genome sequence of fig (Ficus carica).</title>
        <authorList>
            <person name="Takahashi T."/>
            <person name="Nishimura K."/>
        </authorList>
    </citation>
    <scope>NUCLEOTIDE SEQUENCE</scope>
</reference>
<organism evidence="2 4">
    <name type="scientific">Ficus carica</name>
    <name type="common">Common fig</name>
    <dbReference type="NCBI Taxonomy" id="3494"/>
    <lineage>
        <taxon>Eukaryota</taxon>
        <taxon>Viridiplantae</taxon>
        <taxon>Streptophyta</taxon>
        <taxon>Embryophyta</taxon>
        <taxon>Tracheophyta</taxon>
        <taxon>Spermatophyta</taxon>
        <taxon>Magnoliopsida</taxon>
        <taxon>eudicotyledons</taxon>
        <taxon>Gunneridae</taxon>
        <taxon>Pentapetalae</taxon>
        <taxon>rosids</taxon>
        <taxon>fabids</taxon>
        <taxon>Rosales</taxon>
        <taxon>Moraceae</taxon>
        <taxon>Ficeae</taxon>
        <taxon>Ficus</taxon>
    </lineage>
</organism>
<sequence>MMMGNRGPDSSGSVRWGKPSRGDSEQRGGESSCGSLGGCFKPKSELMAKPRNWHGEGEQTEFQRRVGGGGVANSRGWGKGGG</sequence>
<accession>A0AA88B1Q5</accession>
<feature type="region of interest" description="Disordered" evidence="1">
    <location>
        <begin position="1"/>
        <end position="82"/>
    </location>
</feature>
<comment type="caution">
    <text evidence="2">The sequence shown here is derived from an EMBL/GenBank/DDBJ whole genome shotgun (WGS) entry which is preliminary data.</text>
</comment>
<protein>
    <submittedName>
        <fullName evidence="2">Uncharacterized protein</fullName>
    </submittedName>
</protein>
<evidence type="ECO:0000313" key="4">
    <source>
        <dbReference type="Proteomes" id="UP001187192"/>
    </source>
</evidence>
<feature type="compositionally biased region" description="Basic and acidic residues" evidence="1">
    <location>
        <begin position="42"/>
        <end position="64"/>
    </location>
</feature>
<evidence type="ECO:0000313" key="3">
    <source>
        <dbReference type="EMBL" id="GMN58556.1"/>
    </source>
</evidence>
<evidence type="ECO:0000313" key="2">
    <source>
        <dbReference type="EMBL" id="GMN56856.1"/>
    </source>
</evidence>
<feature type="compositionally biased region" description="Gly residues" evidence="1">
    <location>
        <begin position="66"/>
        <end position="82"/>
    </location>
</feature>
<keyword evidence="4" id="KW-1185">Reference proteome</keyword>
<evidence type="ECO:0000256" key="1">
    <source>
        <dbReference type="SAM" id="MobiDB-lite"/>
    </source>
</evidence>
<gene>
    <name evidence="2" type="ORF">TIFTF001_025965</name>
    <name evidence="3" type="ORF">TIFTF001_027653</name>
</gene>